<dbReference type="EMBL" id="KL978829">
    <property type="protein sequence ID" value="KFK23461.1"/>
    <property type="molecule type" value="Genomic_DNA"/>
</dbReference>
<reference evidence="3" key="1">
    <citation type="journal article" date="2015" name="Nat. Plants">
        <title>Genome expansion of Arabis alpina linked with retrotransposition and reduced symmetric DNA methylation.</title>
        <authorList>
            <person name="Willing E.M."/>
            <person name="Rawat V."/>
            <person name="Mandakova T."/>
            <person name="Maumus F."/>
            <person name="James G.V."/>
            <person name="Nordstroem K.J."/>
            <person name="Becker C."/>
            <person name="Warthmann N."/>
            <person name="Chica C."/>
            <person name="Szarzynska B."/>
            <person name="Zytnicki M."/>
            <person name="Albani M.C."/>
            <person name="Kiefer C."/>
            <person name="Bergonzi S."/>
            <person name="Castaings L."/>
            <person name="Mateos J.L."/>
            <person name="Berns M.C."/>
            <person name="Bujdoso N."/>
            <person name="Piofczyk T."/>
            <person name="de Lorenzo L."/>
            <person name="Barrero-Sicilia C."/>
            <person name="Mateos I."/>
            <person name="Piednoel M."/>
            <person name="Hagmann J."/>
            <person name="Chen-Min-Tao R."/>
            <person name="Iglesias-Fernandez R."/>
            <person name="Schuster S.C."/>
            <person name="Alonso-Blanco C."/>
            <person name="Roudier F."/>
            <person name="Carbonero P."/>
            <person name="Paz-Ares J."/>
            <person name="Davis S.J."/>
            <person name="Pecinka A."/>
            <person name="Quesneville H."/>
            <person name="Colot V."/>
            <person name="Lysak M.A."/>
            <person name="Weigel D."/>
            <person name="Coupland G."/>
            <person name="Schneeberger K."/>
        </authorList>
    </citation>
    <scope>NUCLEOTIDE SEQUENCE [LARGE SCALE GENOMIC DNA]</scope>
    <source>
        <strain evidence="3">cv. Pajares</strain>
    </source>
</reference>
<accession>A0A087G0Q9</accession>
<evidence type="ECO:0000313" key="2">
    <source>
        <dbReference type="EMBL" id="KFK23461.1"/>
    </source>
</evidence>
<name>A0A087G0Q9_ARAAL</name>
<proteinExistence type="predicted"/>
<dbReference type="AlphaFoldDB" id="A0A087G0Q9"/>
<feature type="non-terminal residue" evidence="2">
    <location>
        <position position="1"/>
    </location>
</feature>
<dbReference type="Proteomes" id="UP000029120">
    <property type="component" value="Unassembled WGS sequence"/>
</dbReference>
<organism evidence="2 3">
    <name type="scientific">Arabis alpina</name>
    <name type="common">Alpine rock-cress</name>
    <dbReference type="NCBI Taxonomy" id="50452"/>
    <lineage>
        <taxon>Eukaryota</taxon>
        <taxon>Viridiplantae</taxon>
        <taxon>Streptophyta</taxon>
        <taxon>Embryophyta</taxon>
        <taxon>Tracheophyta</taxon>
        <taxon>Spermatophyta</taxon>
        <taxon>Magnoliopsida</taxon>
        <taxon>eudicotyledons</taxon>
        <taxon>Gunneridae</taxon>
        <taxon>Pentapetalae</taxon>
        <taxon>rosids</taxon>
        <taxon>malvids</taxon>
        <taxon>Brassicales</taxon>
        <taxon>Brassicaceae</taxon>
        <taxon>Arabideae</taxon>
        <taxon>Arabis</taxon>
    </lineage>
</organism>
<protein>
    <submittedName>
        <fullName evidence="2">Uncharacterized protein</fullName>
    </submittedName>
</protein>
<keyword evidence="3" id="KW-1185">Reference proteome</keyword>
<evidence type="ECO:0000256" key="1">
    <source>
        <dbReference type="SAM" id="MobiDB-lite"/>
    </source>
</evidence>
<dbReference type="Gramene" id="KFK23461">
    <property type="protein sequence ID" value="KFK23461"/>
    <property type="gene ID" value="AALP_AAs61543U000200"/>
</dbReference>
<gene>
    <name evidence="2" type="ORF">AALP_AAs61543U000200</name>
</gene>
<feature type="region of interest" description="Disordered" evidence="1">
    <location>
        <begin position="1"/>
        <end position="23"/>
    </location>
</feature>
<sequence length="61" mass="6905">REIRELSGDRSSTPYGRVNEPCHDIGRGQAPNAHCVLVSTQYEKINKGMKVILLMTSKKKY</sequence>
<evidence type="ECO:0000313" key="3">
    <source>
        <dbReference type="Proteomes" id="UP000029120"/>
    </source>
</evidence>